<comment type="caution">
    <text evidence="1">The sequence shown here is derived from an EMBL/GenBank/DDBJ whole genome shotgun (WGS) entry which is preliminary data.</text>
</comment>
<keyword evidence="2" id="KW-1185">Reference proteome</keyword>
<evidence type="ECO:0000313" key="1">
    <source>
        <dbReference type="EMBL" id="KAF2466199.1"/>
    </source>
</evidence>
<dbReference type="Proteomes" id="UP000799755">
    <property type="component" value="Unassembled WGS sequence"/>
</dbReference>
<protein>
    <submittedName>
        <fullName evidence="1">Uncharacterized protein</fullName>
    </submittedName>
</protein>
<evidence type="ECO:0000313" key="2">
    <source>
        <dbReference type="Proteomes" id="UP000799755"/>
    </source>
</evidence>
<sequence length="263" mass="26358">MRLASIFFALSVAAISSADTPPEGIGPDASPPAGCKESVNGKFTIGTLLLPNGKSRRETAQEAADKAFVCTLQDGILHDPYNRTGSIVANRQFQFDGPPQAGAIYTGGWSFCKNNTLALGGSTLFYQCLSGGFNNIYDQYIADQCAPVNIAVSLISQPSSSSSSAVASSTHASTKSSSASASGSLDSASASVTAVSSRNGTLNTASPSISGASSASITLAPPSSAGVSPAPSSSSTGGAVPTRVPRRETFGAVVGILGAALIL</sequence>
<accession>A0ACB6QGQ5</accession>
<gene>
    <name evidence="1" type="ORF">BDR25DRAFT_294341</name>
</gene>
<dbReference type="EMBL" id="MU003526">
    <property type="protein sequence ID" value="KAF2466199.1"/>
    <property type="molecule type" value="Genomic_DNA"/>
</dbReference>
<proteinExistence type="predicted"/>
<name>A0ACB6QGQ5_9PLEO</name>
<reference evidence="1" key="1">
    <citation type="journal article" date="2020" name="Stud. Mycol.">
        <title>101 Dothideomycetes genomes: a test case for predicting lifestyles and emergence of pathogens.</title>
        <authorList>
            <person name="Haridas S."/>
            <person name="Albert R."/>
            <person name="Binder M."/>
            <person name="Bloem J."/>
            <person name="Labutti K."/>
            <person name="Salamov A."/>
            <person name="Andreopoulos B."/>
            <person name="Baker S."/>
            <person name="Barry K."/>
            <person name="Bills G."/>
            <person name="Bluhm B."/>
            <person name="Cannon C."/>
            <person name="Castanera R."/>
            <person name="Culley D."/>
            <person name="Daum C."/>
            <person name="Ezra D."/>
            <person name="Gonzalez J."/>
            <person name="Henrissat B."/>
            <person name="Kuo A."/>
            <person name="Liang C."/>
            <person name="Lipzen A."/>
            <person name="Lutzoni F."/>
            <person name="Magnuson J."/>
            <person name="Mondo S."/>
            <person name="Nolan M."/>
            <person name="Ohm R."/>
            <person name="Pangilinan J."/>
            <person name="Park H.-J."/>
            <person name="Ramirez L."/>
            <person name="Alfaro M."/>
            <person name="Sun H."/>
            <person name="Tritt A."/>
            <person name="Yoshinaga Y."/>
            <person name="Zwiers L.-H."/>
            <person name="Turgeon B."/>
            <person name="Goodwin S."/>
            <person name="Spatafora J."/>
            <person name="Crous P."/>
            <person name="Grigoriev I."/>
        </authorList>
    </citation>
    <scope>NUCLEOTIDE SEQUENCE</scope>
    <source>
        <strain evidence="1">ATCC 200398</strain>
    </source>
</reference>
<organism evidence="1 2">
    <name type="scientific">Lindgomyces ingoldianus</name>
    <dbReference type="NCBI Taxonomy" id="673940"/>
    <lineage>
        <taxon>Eukaryota</taxon>
        <taxon>Fungi</taxon>
        <taxon>Dikarya</taxon>
        <taxon>Ascomycota</taxon>
        <taxon>Pezizomycotina</taxon>
        <taxon>Dothideomycetes</taxon>
        <taxon>Pleosporomycetidae</taxon>
        <taxon>Pleosporales</taxon>
        <taxon>Lindgomycetaceae</taxon>
        <taxon>Lindgomyces</taxon>
    </lineage>
</organism>